<reference evidence="3" key="1">
    <citation type="submission" date="2022-10" db="EMBL/GenBank/DDBJ databases">
        <title>Tapping the CABI collections for fungal endophytes: first genome assemblies for Collariella, Neodidymelliopsis, Ascochyta clinopodiicola, Didymella pomorum, Didymosphaeria variabile, Neocosmospora piperis and Neocucurbitaria cava.</title>
        <authorList>
            <person name="Hill R."/>
        </authorList>
    </citation>
    <scope>NUCLEOTIDE SEQUENCE</scope>
    <source>
        <strain evidence="3">IMI 356815</strain>
    </source>
</reference>
<keyword evidence="4" id="KW-1185">Reference proteome</keyword>
<accession>A0A9W8XA68</accession>
<comment type="caution">
    <text evidence="3">The sequence shown here is derived from an EMBL/GenBank/DDBJ whole genome shotgun (WGS) entry which is preliminary data.</text>
</comment>
<dbReference type="Proteomes" id="UP001140513">
    <property type="component" value="Unassembled WGS sequence"/>
</dbReference>
<dbReference type="RefSeq" id="XP_056065711.1">
    <property type="nucleotide sequence ID" value="XM_056220408.1"/>
</dbReference>
<evidence type="ECO:0000313" key="3">
    <source>
        <dbReference type="EMBL" id="KAJ4345547.1"/>
    </source>
</evidence>
<dbReference type="GeneID" id="80915210"/>
<name>A0A9W8XA68_9PLEO</name>
<dbReference type="EMBL" id="JAPEUX010000009">
    <property type="protein sequence ID" value="KAJ4345547.1"/>
    <property type="molecule type" value="Genomic_DNA"/>
</dbReference>
<evidence type="ECO:0000313" key="4">
    <source>
        <dbReference type="Proteomes" id="UP001140513"/>
    </source>
</evidence>
<gene>
    <name evidence="3" type="ORF">N0V89_011680</name>
</gene>
<feature type="compositionally biased region" description="Low complexity" evidence="1">
    <location>
        <begin position="133"/>
        <end position="162"/>
    </location>
</feature>
<proteinExistence type="predicted"/>
<feature type="signal peptide" evidence="2">
    <location>
        <begin position="1"/>
        <end position="18"/>
    </location>
</feature>
<keyword evidence="2" id="KW-0732">Signal</keyword>
<evidence type="ECO:0000256" key="2">
    <source>
        <dbReference type="SAM" id="SignalP"/>
    </source>
</evidence>
<dbReference type="AlphaFoldDB" id="A0A9W8XA68"/>
<protein>
    <recommendedName>
        <fullName evidence="5">GPI anchored cell wall protein</fullName>
    </recommendedName>
</protein>
<feature type="region of interest" description="Disordered" evidence="1">
    <location>
        <begin position="133"/>
        <end position="165"/>
    </location>
</feature>
<organism evidence="3 4">
    <name type="scientific">Didymosphaeria variabile</name>
    <dbReference type="NCBI Taxonomy" id="1932322"/>
    <lineage>
        <taxon>Eukaryota</taxon>
        <taxon>Fungi</taxon>
        <taxon>Dikarya</taxon>
        <taxon>Ascomycota</taxon>
        <taxon>Pezizomycotina</taxon>
        <taxon>Dothideomycetes</taxon>
        <taxon>Pleosporomycetidae</taxon>
        <taxon>Pleosporales</taxon>
        <taxon>Massarineae</taxon>
        <taxon>Didymosphaeriaceae</taxon>
        <taxon>Didymosphaeria</taxon>
    </lineage>
</organism>
<evidence type="ECO:0000256" key="1">
    <source>
        <dbReference type="SAM" id="MobiDB-lite"/>
    </source>
</evidence>
<feature type="chain" id="PRO_5040777535" description="GPI anchored cell wall protein" evidence="2">
    <location>
        <begin position="19"/>
        <end position="187"/>
    </location>
</feature>
<dbReference type="OrthoDB" id="5091764at2759"/>
<sequence>MKGFTFATVAALAATTFAATVTLEQTPCLQPNATSLDQFDVDVDKLTVIDLASVCGLKIVSADGVDKSKVSCQAFKDAEGKETGSAKFTADKNAMIATNPVQEKAILCVSEGDVTSAQPTTFAVVSTTASLAAPTGGASPSGNSTSNPTSPSQPSASSTNPADQGAASTIGMSFGALSAAAIAMLFL</sequence>
<evidence type="ECO:0008006" key="5">
    <source>
        <dbReference type="Google" id="ProtNLM"/>
    </source>
</evidence>